<reference evidence="2" key="1">
    <citation type="submission" date="2018-11" db="EMBL/GenBank/DDBJ databases">
        <authorList>
            <consortium name="Pathogen Informatics"/>
        </authorList>
    </citation>
    <scope>NUCLEOTIDE SEQUENCE</scope>
</reference>
<evidence type="ECO:0000313" key="3">
    <source>
        <dbReference type="Proteomes" id="UP000784294"/>
    </source>
</evidence>
<dbReference type="EMBL" id="CAAALY010053340">
    <property type="protein sequence ID" value="VEL21833.1"/>
    <property type="molecule type" value="Genomic_DNA"/>
</dbReference>
<dbReference type="Proteomes" id="UP000784294">
    <property type="component" value="Unassembled WGS sequence"/>
</dbReference>
<organism evidence="2 3">
    <name type="scientific">Protopolystoma xenopodis</name>
    <dbReference type="NCBI Taxonomy" id="117903"/>
    <lineage>
        <taxon>Eukaryota</taxon>
        <taxon>Metazoa</taxon>
        <taxon>Spiralia</taxon>
        <taxon>Lophotrochozoa</taxon>
        <taxon>Platyhelminthes</taxon>
        <taxon>Monogenea</taxon>
        <taxon>Polyopisthocotylea</taxon>
        <taxon>Polystomatidea</taxon>
        <taxon>Polystomatidae</taxon>
        <taxon>Protopolystoma</taxon>
    </lineage>
</organism>
<dbReference type="AlphaFoldDB" id="A0A3S5A793"/>
<evidence type="ECO:0000313" key="2">
    <source>
        <dbReference type="EMBL" id="VEL21833.1"/>
    </source>
</evidence>
<name>A0A3S5A793_9PLAT</name>
<feature type="region of interest" description="Disordered" evidence="1">
    <location>
        <begin position="1"/>
        <end position="25"/>
    </location>
</feature>
<evidence type="ECO:0000256" key="1">
    <source>
        <dbReference type="SAM" id="MobiDB-lite"/>
    </source>
</evidence>
<dbReference type="InterPro" id="IPR036834">
    <property type="entry name" value="Bcl-2-like_sf"/>
</dbReference>
<accession>A0A3S5A793</accession>
<keyword evidence="3" id="KW-1185">Reference proteome</keyword>
<dbReference type="Gene3D" id="1.10.437.10">
    <property type="entry name" value="Blc2-like"/>
    <property type="match status" value="1"/>
</dbReference>
<dbReference type="GO" id="GO:0042981">
    <property type="term" value="P:regulation of apoptotic process"/>
    <property type="evidence" value="ECO:0007669"/>
    <property type="project" value="InterPro"/>
</dbReference>
<sequence length="101" mass="11199">MAPGIDYRPAAATENAPETRQKVSSPVITASDDVDGILCSTSEPSQLLPVDNKSDDLFPRALHYIAWTVEFVHSNDSLWSWVQSHGGWVSFIHLLTFFPIV</sequence>
<proteinExistence type="predicted"/>
<gene>
    <name evidence="2" type="ORF">PXEA_LOCUS15273</name>
</gene>
<protein>
    <submittedName>
        <fullName evidence="2">Uncharacterized protein</fullName>
    </submittedName>
</protein>
<dbReference type="SUPFAM" id="SSF56854">
    <property type="entry name" value="Bcl-2 inhibitors of programmed cell death"/>
    <property type="match status" value="1"/>
</dbReference>
<feature type="compositionally biased region" description="Polar residues" evidence="1">
    <location>
        <begin position="16"/>
        <end position="25"/>
    </location>
</feature>
<comment type="caution">
    <text evidence="2">The sequence shown here is derived from an EMBL/GenBank/DDBJ whole genome shotgun (WGS) entry which is preliminary data.</text>
</comment>